<dbReference type="Proteomes" id="UP001501599">
    <property type="component" value="Unassembled WGS sequence"/>
</dbReference>
<organism evidence="2 3">
    <name type="scientific">Agrococcus versicolor</name>
    <dbReference type="NCBI Taxonomy" id="501482"/>
    <lineage>
        <taxon>Bacteria</taxon>
        <taxon>Bacillati</taxon>
        <taxon>Actinomycetota</taxon>
        <taxon>Actinomycetes</taxon>
        <taxon>Micrococcales</taxon>
        <taxon>Microbacteriaceae</taxon>
        <taxon>Agrococcus</taxon>
    </lineage>
</organism>
<reference evidence="3" key="1">
    <citation type="journal article" date="2019" name="Int. J. Syst. Evol. Microbiol.">
        <title>The Global Catalogue of Microorganisms (GCM) 10K type strain sequencing project: providing services to taxonomists for standard genome sequencing and annotation.</title>
        <authorList>
            <consortium name="The Broad Institute Genomics Platform"/>
            <consortium name="The Broad Institute Genome Sequencing Center for Infectious Disease"/>
            <person name="Wu L."/>
            <person name="Ma J."/>
        </authorList>
    </citation>
    <scope>NUCLEOTIDE SEQUENCE [LARGE SCALE GENOMIC DNA]</scope>
    <source>
        <strain evidence="3">JCM 16026</strain>
    </source>
</reference>
<keyword evidence="1" id="KW-1133">Transmembrane helix</keyword>
<keyword evidence="1" id="KW-0812">Transmembrane</keyword>
<sequence>MHDDTPDRHAELSAAALAGELTAAEEAELAALDAARPDAEAERAELAALVARLEGVEAWDDAEPSDPLAARIAAIDDAADVAAPAPAIAPAPPTAPVAAPVSLDARRRRRRRLLPLVAAAAACLAIGVGIGAAAFGERGGEDVAGAPGALGAIEEVDFVGAPASIAIDGAVVAHTWGTETVLTIEGLAAGETYTVVVVGEDGTEHASGAMLGSEVPVDCRLNAAVLREDVASVEIRTSSGDELAHADVVDV</sequence>
<keyword evidence="3" id="KW-1185">Reference proteome</keyword>
<proteinExistence type="predicted"/>
<feature type="transmembrane region" description="Helical" evidence="1">
    <location>
        <begin position="113"/>
        <end position="135"/>
    </location>
</feature>
<accession>A0ABP5MGS6</accession>
<dbReference type="RefSeq" id="WP_344340805.1">
    <property type="nucleotide sequence ID" value="NZ_BAAAQT010000005.1"/>
</dbReference>
<evidence type="ECO:0000313" key="2">
    <source>
        <dbReference type="EMBL" id="GAA2172141.1"/>
    </source>
</evidence>
<protein>
    <recommendedName>
        <fullName evidence="4">Anti-sigma factor</fullName>
    </recommendedName>
</protein>
<name>A0ABP5MGS6_9MICO</name>
<evidence type="ECO:0000313" key="3">
    <source>
        <dbReference type="Proteomes" id="UP001501599"/>
    </source>
</evidence>
<keyword evidence="1" id="KW-0472">Membrane</keyword>
<evidence type="ECO:0008006" key="4">
    <source>
        <dbReference type="Google" id="ProtNLM"/>
    </source>
</evidence>
<dbReference type="EMBL" id="BAAAQT010000005">
    <property type="protein sequence ID" value="GAA2172141.1"/>
    <property type="molecule type" value="Genomic_DNA"/>
</dbReference>
<gene>
    <name evidence="2" type="ORF">GCM10009846_08900</name>
</gene>
<evidence type="ECO:0000256" key="1">
    <source>
        <dbReference type="SAM" id="Phobius"/>
    </source>
</evidence>
<comment type="caution">
    <text evidence="2">The sequence shown here is derived from an EMBL/GenBank/DDBJ whole genome shotgun (WGS) entry which is preliminary data.</text>
</comment>